<evidence type="ECO:0000313" key="2">
    <source>
        <dbReference type="Proteomes" id="UP000822142"/>
    </source>
</evidence>
<comment type="caution">
    <text evidence="1">The sequence shown here is derived from an EMBL/GenBank/DDBJ whole genome shotgun (WGS) entry which is preliminary data.</text>
</comment>
<evidence type="ECO:0008006" key="3">
    <source>
        <dbReference type="Google" id="ProtNLM"/>
    </source>
</evidence>
<dbReference type="Pfam" id="PF12784">
    <property type="entry name" value="PDDEXK_2"/>
    <property type="match status" value="1"/>
</dbReference>
<evidence type="ECO:0000313" key="1">
    <source>
        <dbReference type="EMBL" id="NSJ87199.1"/>
    </source>
</evidence>
<keyword evidence="2" id="KW-1185">Reference proteome</keyword>
<organism evidence="1 2">
    <name type="scientific">Blautia hansenii</name>
    <name type="common">Ruminococcus hansenii</name>
    <dbReference type="NCBI Taxonomy" id="1322"/>
    <lineage>
        <taxon>Bacteria</taxon>
        <taxon>Bacillati</taxon>
        <taxon>Bacillota</taxon>
        <taxon>Clostridia</taxon>
        <taxon>Lachnospirales</taxon>
        <taxon>Lachnospiraceae</taxon>
        <taxon>Blautia</taxon>
    </lineage>
</organism>
<name>A0ABX2IAL2_BLAHA</name>
<dbReference type="RefSeq" id="WP_173750089.1">
    <property type="nucleotide sequence ID" value="NZ_JAAITA010000026.1"/>
</dbReference>
<proteinExistence type="predicted"/>
<protein>
    <recommendedName>
        <fullName evidence="3">PD-(D/E)XK nuclease family transposase</fullName>
    </recommendedName>
</protein>
<dbReference type="Proteomes" id="UP000822142">
    <property type="component" value="Unassembled WGS sequence"/>
</dbReference>
<accession>A0ABX2IAL2</accession>
<sequence length="263" mass="30162">MNENEKDLQRIKELRLMDDDFFSEALDGKIEAVEYILNTVLERDDIKVKSTKAQVEYKSATKRSIILDIQAEDTDGKLMDIEIQRSDRGTGVKRARFHSSMIDRSLLCKGDEFEDLVDTYVIFITENDKFGMGIPLYHVERRITEMEYALFADGAHIIYVNGEYRNMEHPVGCLMYDFPCKDAKDILNPLLAEEVRYLKETEGGRSQMCKLLEEMRNEAAAEGNYEKAVSTALKMLARGRDSMEEIAELTGLSLEEVQDLADK</sequence>
<dbReference type="EMBL" id="JAAITA010000026">
    <property type="protein sequence ID" value="NSJ87199.1"/>
    <property type="molecule type" value="Genomic_DNA"/>
</dbReference>
<gene>
    <name evidence="1" type="ORF">G5A70_13685</name>
</gene>
<reference evidence="1 2" key="1">
    <citation type="journal article" date="2020" name="Cell Host Microbe">
        <title>Functional and Genomic Variation between Human-Derived Isolates of Lachnospiraceae Reveals Inter- and Intra-Species Diversity.</title>
        <authorList>
            <person name="Sorbara M.T."/>
            <person name="Littmann E.R."/>
            <person name="Fontana E."/>
            <person name="Moody T.U."/>
            <person name="Kohout C.E."/>
            <person name="Gjonbalaj M."/>
            <person name="Eaton V."/>
            <person name="Seok R."/>
            <person name="Leiner I.M."/>
            <person name="Pamer E.G."/>
        </authorList>
    </citation>
    <scope>NUCLEOTIDE SEQUENCE [LARGE SCALE GENOMIC DNA]</scope>
    <source>
        <strain evidence="1 2">MSK.15.26</strain>
    </source>
</reference>